<evidence type="ECO:0000313" key="3">
    <source>
        <dbReference type="Proteomes" id="UP000280434"/>
    </source>
</evidence>
<feature type="domain" description="TnsA endonuclease N-terminal" evidence="1">
    <location>
        <begin position="84"/>
        <end position="179"/>
    </location>
</feature>
<evidence type="ECO:0000259" key="1">
    <source>
        <dbReference type="Pfam" id="PF08722"/>
    </source>
</evidence>
<dbReference type="RefSeq" id="WP_121278120.1">
    <property type="nucleotide sequence ID" value="NZ_RBZV01000004.1"/>
</dbReference>
<dbReference type="GO" id="GO:0003676">
    <property type="term" value="F:nucleic acid binding"/>
    <property type="evidence" value="ECO:0007669"/>
    <property type="project" value="InterPro"/>
</dbReference>
<protein>
    <submittedName>
        <fullName evidence="2">Heteromeric transposase endonuclease subunit TnsA</fullName>
    </submittedName>
</protein>
<dbReference type="OrthoDB" id="5291587at2"/>
<name>A0A494XEG5_9BURK</name>
<dbReference type="GO" id="GO:0004519">
    <property type="term" value="F:endonuclease activity"/>
    <property type="evidence" value="ECO:0007669"/>
    <property type="project" value="UniProtKB-KW"/>
</dbReference>
<sequence>MALLLAGGGLMAKRRYSIDEKKRNRYIKEGRGQGASATYKPWLTVQDVPSDGRAHRSFGWTTKRVHHLLSDIEYRHFLLLDWADEVTDIREQFPLDFERTLAIAEEAGIPHPCEPGTTDMQVMTTDFLCVLGSGLARRLVAWAIKPAEKLNDPRVVEKLEIERRYWEAQGDVEWYISTERQLDMERVEALDWMHGCWDLTGVHEPRHGFLDDAKFRFASAVKSNAHRSLPLSTACTHLDAESNCMDGTHLMVARHLLARRVVTTSVQKKLWQADVGALELDEAVFRELMTESRNADQARNAA</sequence>
<dbReference type="SUPFAM" id="SSF52980">
    <property type="entry name" value="Restriction endonuclease-like"/>
    <property type="match status" value="1"/>
</dbReference>
<dbReference type="EMBL" id="RBZV01000004">
    <property type="protein sequence ID" value="RKP48272.1"/>
    <property type="molecule type" value="Genomic_DNA"/>
</dbReference>
<dbReference type="Gene3D" id="3.40.1350.10">
    <property type="match status" value="1"/>
</dbReference>
<keyword evidence="3" id="KW-1185">Reference proteome</keyword>
<gene>
    <name evidence="2" type="ORF">D7S89_13180</name>
</gene>
<dbReference type="CDD" id="cd22362">
    <property type="entry name" value="TnsA_endonuclease-like"/>
    <property type="match status" value="1"/>
</dbReference>
<organism evidence="2 3">
    <name type="scientific">Trinickia fusca</name>
    <dbReference type="NCBI Taxonomy" id="2419777"/>
    <lineage>
        <taxon>Bacteria</taxon>
        <taxon>Pseudomonadati</taxon>
        <taxon>Pseudomonadota</taxon>
        <taxon>Betaproteobacteria</taxon>
        <taxon>Burkholderiales</taxon>
        <taxon>Burkholderiaceae</taxon>
        <taxon>Trinickia</taxon>
    </lineage>
</organism>
<reference evidence="2 3" key="1">
    <citation type="submission" date="2018-10" db="EMBL/GenBank/DDBJ databases">
        <title>Paraburkholderia sp. 7MK8-2, isolated from soil.</title>
        <authorList>
            <person name="Gao Z.-H."/>
            <person name="Qiu L.-H."/>
        </authorList>
    </citation>
    <scope>NUCLEOTIDE SEQUENCE [LARGE SCALE GENOMIC DNA]</scope>
    <source>
        <strain evidence="2 3">7MK8-2</strain>
    </source>
</reference>
<dbReference type="InterPro" id="IPR011856">
    <property type="entry name" value="tRNA_endonuc-like_dom_sf"/>
</dbReference>
<dbReference type="InterPro" id="IPR036388">
    <property type="entry name" value="WH-like_DNA-bd_sf"/>
</dbReference>
<dbReference type="AlphaFoldDB" id="A0A494XEG5"/>
<proteinExistence type="predicted"/>
<keyword evidence="2" id="KW-0540">Nuclease</keyword>
<keyword evidence="2" id="KW-0255">Endonuclease</keyword>
<evidence type="ECO:0000313" key="2">
    <source>
        <dbReference type="EMBL" id="RKP48272.1"/>
    </source>
</evidence>
<dbReference type="Proteomes" id="UP000280434">
    <property type="component" value="Unassembled WGS sequence"/>
</dbReference>
<keyword evidence="2" id="KW-0378">Hydrolase</keyword>
<dbReference type="Pfam" id="PF08722">
    <property type="entry name" value="Tn7_TnsA-like_N"/>
    <property type="match status" value="1"/>
</dbReference>
<accession>A0A494XEG5</accession>
<comment type="caution">
    <text evidence="2">The sequence shown here is derived from an EMBL/GenBank/DDBJ whole genome shotgun (WGS) entry which is preliminary data.</text>
</comment>
<dbReference type="InterPro" id="IPR014833">
    <property type="entry name" value="TnsA_N"/>
</dbReference>
<dbReference type="InterPro" id="IPR011335">
    <property type="entry name" value="Restrct_endonuc-II-like"/>
</dbReference>
<dbReference type="Gene3D" id="1.10.10.10">
    <property type="entry name" value="Winged helix-like DNA-binding domain superfamily/Winged helix DNA-binding domain"/>
    <property type="match status" value="1"/>
</dbReference>